<keyword evidence="2" id="KW-1185">Reference proteome</keyword>
<sequence>MSSVKSLNQAKKREIVFPSESIILRAFLPRDLPTFHCQCPDFLWSVCLREIKKVSHCGPPRYMEPHILGWRPLMLKLRLI</sequence>
<dbReference type="EMBL" id="CADEAL010002158">
    <property type="protein sequence ID" value="CAB1438450.1"/>
    <property type="molecule type" value="Genomic_DNA"/>
</dbReference>
<comment type="caution">
    <text evidence="1">The sequence shown here is derived from an EMBL/GenBank/DDBJ whole genome shotgun (WGS) entry which is preliminary data.</text>
</comment>
<dbReference type="Proteomes" id="UP001153269">
    <property type="component" value="Unassembled WGS sequence"/>
</dbReference>
<evidence type="ECO:0000313" key="1">
    <source>
        <dbReference type="EMBL" id="CAB1438450.1"/>
    </source>
</evidence>
<accession>A0A9N7YU87</accession>
<evidence type="ECO:0000313" key="2">
    <source>
        <dbReference type="Proteomes" id="UP001153269"/>
    </source>
</evidence>
<proteinExistence type="predicted"/>
<dbReference type="AlphaFoldDB" id="A0A9N7YU87"/>
<reference evidence="1" key="1">
    <citation type="submission" date="2020-03" db="EMBL/GenBank/DDBJ databases">
        <authorList>
            <person name="Weist P."/>
        </authorList>
    </citation>
    <scope>NUCLEOTIDE SEQUENCE</scope>
</reference>
<gene>
    <name evidence="1" type="ORF">PLEPLA_LOCUS26377</name>
</gene>
<protein>
    <submittedName>
        <fullName evidence="1">Uncharacterized protein</fullName>
    </submittedName>
</protein>
<organism evidence="1 2">
    <name type="scientific">Pleuronectes platessa</name>
    <name type="common">European plaice</name>
    <dbReference type="NCBI Taxonomy" id="8262"/>
    <lineage>
        <taxon>Eukaryota</taxon>
        <taxon>Metazoa</taxon>
        <taxon>Chordata</taxon>
        <taxon>Craniata</taxon>
        <taxon>Vertebrata</taxon>
        <taxon>Euteleostomi</taxon>
        <taxon>Actinopterygii</taxon>
        <taxon>Neopterygii</taxon>
        <taxon>Teleostei</taxon>
        <taxon>Neoteleostei</taxon>
        <taxon>Acanthomorphata</taxon>
        <taxon>Carangaria</taxon>
        <taxon>Pleuronectiformes</taxon>
        <taxon>Pleuronectoidei</taxon>
        <taxon>Pleuronectidae</taxon>
        <taxon>Pleuronectes</taxon>
    </lineage>
</organism>
<name>A0A9N7YU87_PLEPL</name>